<feature type="transmembrane region" description="Helical" evidence="1">
    <location>
        <begin position="58"/>
        <end position="77"/>
    </location>
</feature>
<accession>A0A8S1DCU6</accession>
<keyword evidence="1" id="KW-0472">Membrane</keyword>
<evidence type="ECO:0000313" key="2">
    <source>
        <dbReference type="EMBL" id="CAB3378409.1"/>
    </source>
</evidence>
<keyword evidence="1" id="KW-1133">Transmembrane helix</keyword>
<keyword evidence="3" id="KW-1185">Reference proteome</keyword>
<proteinExistence type="predicted"/>
<comment type="caution">
    <text evidence="2">The sequence shown here is derived from an EMBL/GenBank/DDBJ whole genome shotgun (WGS) entry which is preliminary data.</text>
</comment>
<evidence type="ECO:0000313" key="3">
    <source>
        <dbReference type="Proteomes" id="UP000494165"/>
    </source>
</evidence>
<protein>
    <submittedName>
        <fullName evidence="2">Uncharacterized protein</fullName>
    </submittedName>
</protein>
<name>A0A8S1DCU6_9INSE</name>
<evidence type="ECO:0000256" key="1">
    <source>
        <dbReference type="SAM" id="Phobius"/>
    </source>
</evidence>
<reference evidence="2 3" key="1">
    <citation type="submission" date="2020-04" db="EMBL/GenBank/DDBJ databases">
        <authorList>
            <person name="Alioto T."/>
            <person name="Alioto T."/>
            <person name="Gomez Garrido J."/>
        </authorList>
    </citation>
    <scope>NUCLEOTIDE SEQUENCE [LARGE SCALE GENOMIC DNA]</scope>
</reference>
<gene>
    <name evidence="2" type="ORF">CLODIP_2_CD09863</name>
</gene>
<organism evidence="2 3">
    <name type="scientific">Cloeon dipterum</name>
    <dbReference type="NCBI Taxonomy" id="197152"/>
    <lineage>
        <taxon>Eukaryota</taxon>
        <taxon>Metazoa</taxon>
        <taxon>Ecdysozoa</taxon>
        <taxon>Arthropoda</taxon>
        <taxon>Hexapoda</taxon>
        <taxon>Insecta</taxon>
        <taxon>Pterygota</taxon>
        <taxon>Palaeoptera</taxon>
        <taxon>Ephemeroptera</taxon>
        <taxon>Pisciforma</taxon>
        <taxon>Baetidae</taxon>
        <taxon>Cloeon</taxon>
    </lineage>
</organism>
<dbReference type="AlphaFoldDB" id="A0A8S1DCU6"/>
<keyword evidence="1" id="KW-0812">Transmembrane</keyword>
<sequence length="79" mass="8629">MFVGRDFLSVFDRVSANGPLQQILGLMMDVIQGLHPCTRGPPGFEAGQLDNLNKTSPAAYPGLYICCFVSIFCILTMKC</sequence>
<dbReference type="EMBL" id="CADEPI010000163">
    <property type="protein sequence ID" value="CAB3378409.1"/>
    <property type="molecule type" value="Genomic_DNA"/>
</dbReference>
<dbReference type="Proteomes" id="UP000494165">
    <property type="component" value="Unassembled WGS sequence"/>
</dbReference>